<dbReference type="OrthoDB" id="5334168at2"/>
<reference evidence="2 3" key="1">
    <citation type="journal article" date="2012" name="Proc. Natl. Acad. Sci. U.S.A.">
        <title>Genome and physiology of a model Epsilonproteobacterium responsible for sulfide detoxification in marine oxygen depletion zones.</title>
        <authorList>
            <person name="Grote J."/>
            <person name="Schott T."/>
            <person name="Bruckner C.G."/>
            <person name="Glockner F.O."/>
            <person name="Jost G."/>
            <person name="Teeling H."/>
            <person name="Labrenz M."/>
            <person name="Jurgens K."/>
        </authorList>
    </citation>
    <scope>NUCLEOTIDE SEQUENCE [LARGE SCALE GENOMIC DNA]</scope>
    <source>
        <strain evidence="2 3">GD1</strain>
    </source>
</reference>
<dbReference type="eggNOG" id="ENOG5031AJC">
    <property type="taxonomic scope" value="Bacteria"/>
</dbReference>
<feature type="chain" id="PRO_5002843171" description="Cytochrome c" evidence="1">
    <location>
        <begin position="22"/>
        <end position="141"/>
    </location>
</feature>
<dbReference type="EMBL" id="AFRZ01000001">
    <property type="protein sequence ID" value="EHP29308.1"/>
    <property type="molecule type" value="Genomic_DNA"/>
</dbReference>
<keyword evidence="1" id="KW-0732">Signal</keyword>
<evidence type="ECO:0000313" key="2">
    <source>
        <dbReference type="EMBL" id="EHP29308.1"/>
    </source>
</evidence>
<sequence>MKKVLLTGVMSLALSVSSLSAYDLKSNMLLLNAELREVQQSFISSDKKGVKDSIQRFAKHANDLLGNQKKFEQMLPKDKQNKSNEAVMSAQIIAHNVQIILDAVENKYNQSGKLRREESQRAYTYIEHACFRCHNIVRDEN</sequence>
<organism evidence="2 3">
    <name type="scientific">Sulfurimonas gotlandica (strain DSM 19862 / JCM 16533 / GD1)</name>
    <dbReference type="NCBI Taxonomy" id="929558"/>
    <lineage>
        <taxon>Bacteria</taxon>
        <taxon>Pseudomonadati</taxon>
        <taxon>Campylobacterota</taxon>
        <taxon>Epsilonproteobacteria</taxon>
        <taxon>Campylobacterales</taxon>
        <taxon>Sulfurimonadaceae</taxon>
        <taxon>Sulfurimonas</taxon>
    </lineage>
</organism>
<keyword evidence="3" id="KW-1185">Reference proteome</keyword>
<dbReference type="RefSeq" id="WP_008338813.1">
    <property type="nucleotide sequence ID" value="NZ_AFRZ01000001.1"/>
</dbReference>
<name>B6BMB4_SULGG</name>
<dbReference type="AlphaFoldDB" id="B6BMB4"/>
<evidence type="ECO:0000313" key="3">
    <source>
        <dbReference type="Proteomes" id="UP000006431"/>
    </source>
</evidence>
<comment type="caution">
    <text evidence="2">The sequence shown here is derived from an EMBL/GenBank/DDBJ whole genome shotgun (WGS) entry which is preliminary data.</text>
</comment>
<evidence type="ECO:0008006" key="4">
    <source>
        <dbReference type="Google" id="ProtNLM"/>
    </source>
</evidence>
<evidence type="ECO:0000256" key="1">
    <source>
        <dbReference type="SAM" id="SignalP"/>
    </source>
</evidence>
<dbReference type="STRING" id="929558.SMGD1_0781"/>
<proteinExistence type="predicted"/>
<accession>H1FWR7</accession>
<dbReference type="Proteomes" id="UP000006431">
    <property type="component" value="Unassembled WGS sequence"/>
</dbReference>
<feature type="signal peptide" evidence="1">
    <location>
        <begin position="1"/>
        <end position="21"/>
    </location>
</feature>
<dbReference type="PATRIC" id="fig|929558.5.peg.780"/>
<protein>
    <recommendedName>
        <fullName evidence="4">Cytochrome c</fullName>
    </recommendedName>
</protein>
<gene>
    <name evidence="2" type="ORF">SMGD1_0781</name>
</gene>
<accession>B6BMB4</accession>
<dbReference type="HOGENOM" id="CLU_1874377_0_0_7"/>